<protein>
    <submittedName>
        <fullName evidence="3">Uncharacterized protein</fullName>
    </submittedName>
</protein>
<accession>A0A0S4NC65</accession>
<proteinExistence type="predicted"/>
<evidence type="ECO:0000313" key="4">
    <source>
        <dbReference type="Proteomes" id="UP000182011"/>
    </source>
</evidence>
<dbReference type="RefSeq" id="WP_159421258.1">
    <property type="nucleotide sequence ID" value="NZ_CZVI01000011.1"/>
</dbReference>
<accession>A0A0P1MJ52</accession>
<reference evidence="3 4" key="1">
    <citation type="submission" date="2015-11" db="EMBL/GenBank/DDBJ databases">
        <authorList>
            <person name="Zhang Y."/>
            <person name="Guo Z."/>
        </authorList>
    </citation>
    <scope>NUCLEOTIDE SEQUENCE [LARGE SCALE GENOMIC DNA]</scope>
    <source>
        <strain evidence="3">JGI-4</strain>
    </source>
</reference>
<dbReference type="Proteomes" id="UP000182200">
    <property type="component" value="Unassembled WGS sequence"/>
</dbReference>
<accession>A0A0P1LWG5</accession>
<accession>A0A0P1P5W5</accession>
<dbReference type="AlphaFoldDB" id="A0A0P1LWG5"/>
<evidence type="ECO:0000256" key="1">
    <source>
        <dbReference type="SAM" id="Phobius"/>
    </source>
</evidence>
<dbReference type="EMBL" id="CZVI01000011">
    <property type="protein sequence ID" value="CUS86527.1"/>
    <property type="molecule type" value="Genomic_DNA"/>
</dbReference>
<keyword evidence="1" id="KW-0472">Membrane</keyword>
<reference evidence="2 5" key="2">
    <citation type="submission" date="2015-11" db="EMBL/GenBank/DDBJ databases">
        <authorList>
            <person name="Varghese N."/>
        </authorList>
    </citation>
    <scope>NUCLEOTIDE SEQUENCE [LARGE SCALE GENOMIC DNA]</scope>
    <source>
        <strain evidence="2 5">JGI-8</strain>
    </source>
</reference>
<name>A0A0P1LWG5_9BACT</name>
<accession>A0A0P1NTU4</accession>
<keyword evidence="1" id="KW-1133">Transmembrane helix</keyword>
<gene>
    <name evidence="3" type="ORF">JGI4_02110</name>
    <name evidence="2" type="ORF">JGI8_01004</name>
</gene>
<dbReference type="EMBL" id="FAOP01000009">
    <property type="protein sequence ID" value="CUU08488.1"/>
    <property type="molecule type" value="Genomic_DNA"/>
</dbReference>
<sequence>MIKKLNIGLIIIFFVLTLVSTYLSLMNKIFALFALSMGISMFYSIVALSSSGQEGESD</sequence>
<accession>A0A0N7MUS7</accession>
<keyword evidence="5" id="KW-1185">Reference proteome</keyword>
<evidence type="ECO:0000313" key="3">
    <source>
        <dbReference type="EMBL" id="CUU08488.1"/>
    </source>
</evidence>
<feature type="transmembrane region" description="Helical" evidence="1">
    <location>
        <begin position="7"/>
        <end position="23"/>
    </location>
</feature>
<evidence type="ECO:0000313" key="5">
    <source>
        <dbReference type="Proteomes" id="UP000182200"/>
    </source>
</evidence>
<dbReference type="Proteomes" id="UP000182011">
    <property type="component" value="Unassembled WGS sequence"/>
</dbReference>
<organism evidence="3 4">
    <name type="scientific">Candidatus Kryptonium thompsonii</name>
    <dbReference type="NCBI Taxonomy" id="1633631"/>
    <lineage>
        <taxon>Bacteria</taxon>
        <taxon>Pseudomonadati</taxon>
        <taxon>Candidatus Kryptoniota</taxon>
        <taxon>Candidatus Kryptonium</taxon>
    </lineage>
</organism>
<keyword evidence="1" id="KW-0812">Transmembrane</keyword>
<accession>A0A0P1P201</accession>
<feature type="transmembrane region" description="Helical" evidence="1">
    <location>
        <begin position="29"/>
        <end position="48"/>
    </location>
</feature>
<evidence type="ECO:0000313" key="2">
    <source>
        <dbReference type="EMBL" id="CUS86527.1"/>
    </source>
</evidence>